<organism evidence="3">
    <name type="scientific">Cacopsylla melanoneura</name>
    <dbReference type="NCBI Taxonomy" id="428564"/>
    <lineage>
        <taxon>Eukaryota</taxon>
        <taxon>Metazoa</taxon>
        <taxon>Ecdysozoa</taxon>
        <taxon>Arthropoda</taxon>
        <taxon>Hexapoda</taxon>
        <taxon>Insecta</taxon>
        <taxon>Pterygota</taxon>
        <taxon>Neoptera</taxon>
        <taxon>Paraneoptera</taxon>
        <taxon>Hemiptera</taxon>
        <taxon>Sternorrhyncha</taxon>
        <taxon>Psylloidea</taxon>
        <taxon>Psyllidae</taxon>
        <taxon>Psyllinae</taxon>
        <taxon>Cacopsylla</taxon>
    </lineage>
</organism>
<name>A0A8D9B892_9HEMI</name>
<evidence type="ECO:0000256" key="1">
    <source>
        <dbReference type="ARBA" id="ARBA00035018"/>
    </source>
</evidence>
<protein>
    <recommendedName>
        <fullName evidence="2">Adipose-secreted signaling protein</fullName>
    </recommendedName>
</protein>
<dbReference type="EMBL" id="HBUF01618350">
    <property type="protein sequence ID" value="CAG6780428.1"/>
    <property type="molecule type" value="Transcribed_RNA"/>
</dbReference>
<sequence length="160" mass="17644">MSVKGDQHQRKVRFDQNEENSAISVDKQTNRDNSFLVHLGILKINHFYAVEFSISKSQFVSVPAIVTDISKVSNTKFCKLVSVQLSPTELSFKVELYAHTESIGLTETIVSSDLELTFVAQVLGKNEGTPFLKDGIHVLHTTHPEVDLDSTGDSSPPSSP</sequence>
<dbReference type="InterPro" id="IPR026794">
    <property type="entry name" value="ADISSP"/>
</dbReference>
<reference evidence="3" key="1">
    <citation type="submission" date="2021-05" db="EMBL/GenBank/DDBJ databases">
        <authorList>
            <person name="Alioto T."/>
            <person name="Alioto T."/>
            <person name="Gomez Garrido J."/>
        </authorList>
    </citation>
    <scope>NUCLEOTIDE SEQUENCE</scope>
</reference>
<proteinExistence type="inferred from homology"/>
<dbReference type="PANTHER" id="PTHR13287">
    <property type="entry name" value="ADIPOSE-SECRETED SIGNALING PROTEIN"/>
    <property type="match status" value="1"/>
</dbReference>
<evidence type="ECO:0000256" key="2">
    <source>
        <dbReference type="ARBA" id="ARBA00035300"/>
    </source>
</evidence>
<dbReference type="Pfam" id="PF15006">
    <property type="entry name" value="DUF4517"/>
    <property type="match status" value="1"/>
</dbReference>
<dbReference type="PANTHER" id="PTHR13287:SF2">
    <property type="entry name" value="ADIPOSE-SECRETED SIGNALING PROTEIN"/>
    <property type="match status" value="1"/>
</dbReference>
<accession>A0A8D9B892</accession>
<dbReference type="AlphaFoldDB" id="A0A8D9B892"/>
<evidence type="ECO:0000313" key="3">
    <source>
        <dbReference type="EMBL" id="CAG6780428.1"/>
    </source>
</evidence>
<comment type="similarity">
    <text evidence="1">Belongs to the ADISSP family.</text>
</comment>